<evidence type="ECO:0000256" key="1">
    <source>
        <dbReference type="SAM" id="MobiDB-lite"/>
    </source>
</evidence>
<protein>
    <submittedName>
        <fullName evidence="2">Uncharacterized protein</fullName>
    </submittedName>
</protein>
<proteinExistence type="predicted"/>
<comment type="caution">
    <text evidence="2">The sequence shown here is derived from an EMBL/GenBank/DDBJ whole genome shotgun (WGS) entry which is preliminary data.</text>
</comment>
<evidence type="ECO:0000313" key="3">
    <source>
        <dbReference type="Proteomes" id="UP001219525"/>
    </source>
</evidence>
<accession>A0AAD6US59</accession>
<dbReference type="EMBL" id="JARJCW010000180">
    <property type="protein sequence ID" value="KAJ7189355.1"/>
    <property type="molecule type" value="Genomic_DNA"/>
</dbReference>
<organism evidence="2 3">
    <name type="scientific">Mycena pura</name>
    <dbReference type="NCBI Taxonomy" id="153505"/>
    <lineage>
        <taxon>Eukaryota</taxon>
        <taxon>Fungi</taxon>
        <taxon>Dikarya</taxon>
        <taxon>Basidiomycota</taxon>
        <taxon>Agaricomycotina</taxon>
        <taxon>Agaricomycetes</taxon>
        <taxon>Agaricomycetidae</taxon>
        <taxon>Agaricales</taxon>
        <taxon>Marasmiineae</taxon>
        <taxon>Mycenaceae</taxon>
        <taxon>Mycena</taxon>
    </lineage>
</organism>
<feature type="region of interest" description="Disordered" evidence="1">
    <location>
        <begin position="66"/>
        <end position="93"/>
    </location>
</feature>
<gene>
    <name evidence="2" type="ORF">GGX14DRAFT_408865</name>
</gene>
<reference evidence="2" key="1">
    <citation type="submission" date="2023-03" db="EMBL/GenBank/DDBJ databases">
        <title>Massive genome expansion in bonnet fungi (Mycena s.s.) driven by repeated elements and novel gene families across ecological guilds.</title>
        <authorList>
            <consortium name="Lawrence Berkeley National Laboratory"/>
            <person name="Harder C.B."/>
            <person name="Miyauchi S."/>
            <person name="Viragh M."/>
            <person name="Kuo A."/>
            <person name="Thoen E."/>
            <person name="Andreopoulos B."/>
            <person name="Lu D."/>
            <person name="Skrede I."/>
            <person name="Drula E."/>
            <person name="Henrissat B."/>
            <person name="Morin E."/>
            <person name="Kohler A."/>
            <person name="Barry K."/>
            <person name="LaButti K."/>
            <person name="Morin E."/>
            <person name="Salamov A."/>
            <person name="Lipzen A."/>
            <person name="Mereny Z."/>
            <person name="Hegedus B."/>
            <person name="Baldrian P."/>
            <person name="Stursova M."/>
            <person name="Weitz H."/>
            <person name="Taylor A."/>
            <person name="Grigoriev I.V."/>
            <person name="Nagy L.G."/>
            <person name="Martin F."/>
            <person name="Kauserud H."/>
        </authorList>
    </citation>
    <scope>NUCLEOTIDE SEQUENCE</scope>
    <source>
        <strain evidence="2">9144</strain>
    </source>
</reference>
<keyword evidence="3" id="KW-1185">Reference proteome</keyword>
<sequence>MGGTGAAGRGTHAVGTDGQAVGHGTCRRACNTHEALRNGAEKQCSYATGSGAANKAKPNKNIVCINERHGFSPDDDERASGTGQGGSDTPSWQQMSVNVAGIDGDSEHEVREGAGGAEALIPAAYLSA</sequence>
<name>A0AAD6US59_9AGAR</name>
<feature type="region of interest" description="Disordered" evidence="1">
    <location>
        <begin position="1"/>
        <end position="24"/>
    </location>
</feature>
<evidence type="ECO:0000313" key="2">
    <source>
        <dbReference type="EMBL" id="KAJ7189355.1"/>
    </source>
</evidence>
<dbReference type="Proteomes" id="UP001219525">
    <property type="component" value="Unassembled WGS sequence"/>
</dbReference>
<dbReference type="AlphaFoldDB" id="A0AAD6US59"/>